<dbReference type="Proteomes" id="UP000765509">
    <property type="component" value="Unassembled WGS sequence"/>
</dbReference>
<dbReference type="EMBL" id="AVOT02085020">
    <property type="protein sequence ID" value="MBW0569785.1"/>
    <property type="molecule type" value="Genomic_DNA"/>
</dbReference>
<feature type="region of interest" description="Disordered" evidence="1">
    <location>
        <begin position="1"/>
        <end position="47"/>
    </location>
</feature>
<feature type="region of interest" description="Disordered" evidence="1">
    <location>
        <begin position="234"/>
        <end position="258"/>
    </location>
</feature>
<evidence type="ECO:0000313" key="2">
    <source>
        <dbReference type="EMBL" id="MBW0569785.1"/>
    </source>
</evidence>
<name>A0A9Q3JYK2_9BASI</name>
<accession>A0A9Q3JYK2</accession>
<keyword evidence="3" id="KW-1185">Reference proteome</keyword>
<protein>
    <submittedName>
        <fullName evidence="2">Uncharacterized protein</fullName>
    </submittedName>
</protein>
<comment type="caution">
    <text evidence="2">The sequence shown here is derived from an EMBL/GenBank/DDBJ whole genome shotgun (WGS) entry which is preliminary data.</text>
</comment>
<feature type="compositionally biased region" description="Basic and acidic residues" evidence="1">
    <location>
        <begin position="1"/>
        <end position="13"/>
    </location>
</feature>
<evidence type="ECO:0000313" key="3">
    <source>
        <dbReference type="Proteomes" id="UP000765509"/>
    </source>
</evidence>
<organism evidence="2 3">
    <name type="scientific">Austropuccinia psidii MF-1</name>
    <dbReference type="NCBI Taxonomy" id="1389203"/>
    <lineage>
        <taxon>Eukaryota</taxon>
        <taxon>Fungi</taxon>
        <taxon>Dikarya</taxon>
        <taxon>Basidiomycota</taxon>
        <taxon>Pucciniomycotina</taxon>
        <taxon>Pucciniomycetes</taxon>
        <taxon>Pucciniales</taxon>
        <taxon>Sphaerophragmiaceae</taxon>
        <taxon>Austropuccinia</taxon>
    </lineage>
</organism>
<sequence>MKQNPDIHLKNSKAEVTSSVSKISTKNNLKPNYPQTSERTSSSNMEAPTPVELVQKKGFQPKQLVHSFSPEEQNTKTDYQSCSKVNYLSIKEDKIEGKDEHQELNTNNEDVTQFEELDSPIYVRVGWKEYPVMVIMNPSLEDNILPLKIGLSIGMKPKKENKTKNQILMKKVQSVMPTDETIYLPFTVEGSLSHLILGKKFCNYFSVIKSIHKSSIEFEESENSQDIGIIGEEEMKKKEEFSHSKKEEEGEKSLSTFKVNTFHSEGIYDVEHPHTAN</sequence>
<reference evidence="2" key="1">
    <citation type="submission" date="2021-03" db="EMBL/GenBank/DDBJ databases">
        <title>Draft genome sequence of rust myrtle Austropuccinia psidii MF-1, a brazilian biotype.</title>
        <authorList>
            <person name="Quecine M.C."/>
            <person name="Pachon D.M.R."/>
            <person name="Bonatelli M.L."/>
            <person name="Correr F.H."/>
            <person name="Franceschini L.M."/>
            <person name="Leite T.F."/>
            <person name="Margarido G.R.A."/>
            <person name="Almeida C.A."/>
            <person name="Ferrarezi J.A."/>
            <person name="Labate C.A."/>
        </authorList>
    </citation>
    <scope>NUCLEOTIDE SEQUENCE</scope>
    <source>
        <strain evidence="2">MF-1</strain>
    </source>
</reference>
<proteinExistence type="predicted"/>
<feature type="compositionally biased region" description="Basic and acidic residues" evidence="1">
    <location>
        <begin position="234"/>
        <end position="252"/>
    </location>
</feature>
<feature type="compositionally biased region" description="Polar residues" evidence="1">
    <location>
        <begin position="14"/>
        <end position="46"/>
    </location>
</feature>
<dbReference type="AlphaFoldDB" id="A0A9Q3JYK2"/>
<gene>
    <name evidence="2" type="ORF">O181_109500</name>
</gene>
<evidence type="ECO:0000256" key="1">
    <source>
        <dbReference type="SAM" id="MobiDB-lite"/>
    </source>
</evidence>